<dbReference type="Proteomes" id="UP000724584">
    <property type="component" value="Unassembled WGS sequence"/>
</dbReference>
<protein>
    <submittedName>
        <fullName evidence="1">Uncharacterized protein</fullName>
    </submittedName>
</protein>
<evidence type="ECO:0000313" key="2">
    <source>
        <dbReference type="Proteomes" id="UP000724584"/>
    </source>
</evidence>
<name>A0ACB7P9V2_9PEZI</name>
<evidence type="ECO:0000313" key="1">
    <source>
        <dbReference type="EMBL" id="KAH6632238.1"/>
    </source>
</evidence>
<comment type="caution">
    <text evidence="1">The sequence shown here is derived from an EMBL/GenBank/DDBJ whole genome shotgun (WGS) entry which is preliminary data.</text>
</comment>
<accession>A0ACB7P9V2</accession>
<proteinExistence type="predicted"/>
<dbReference type="EMBL" id="JAGIZQ010000004">
    <property type="protein sequence ID" value="KAH6632238.1"/>
    <property type="molecule type" value="Genomic_DNA"/>
</dbReference>
<reference evidence="1 2" key="1">
    <citation type="journal article" date="2021" name="Nat. Commun.">
        <title>Genetic determinants of endophytism in the Arabidopsis root mycobiome.</title>
        <authorList>
            <person name="Mesny F."/>
            <person name="Miyauchi S."/>
            <person name="Thiergart T."/>
            <person name="Pickel B."/>
            <person name="Atanasova L."/>
            <person name="Karlsson M."/>
            <person name="Huettel B."/>
            <person name="Barry K.W."/>
            <person name="Haridas S."/>
            <person name="Chen C."/>
            <person name="Bauer D."/>
            <person name="Andreopoulos W."/>
            <person name="Pangilinan J."/>
            <person name="LaButti K."/>
            <person name="Riley R."/>
            <person name="Lipzen A."/>
            <person name="Clum A."/>
            <person name="Drula E."/>
            <person name="Henrissat B."/>
            <person name="Kohler A."/>
            <person name="Grigoriev I.V."/>
            <person name="Martin F.M."/>
            <person name="Hacquard S."/>
        </authorList>
    </citation>
    <scope>NUCLEOTIDE SEQUENCE [LARGE SCALE GENOMIC DNA]</scope>
    <source>
        <strain evidence="1 2">MPI-SDFR-AT-0079</strain>
    </source>
</reference>
<sequence length="685" mass="74314">MYNPVKERRLKLGLFIAIGFINVSVFCVWIPARLQISPTIVHVNEIWDRIEKALFAAVDMAMNLYFMWLVKSKLVSNGLTQYNLIYKYNMVTVCLSMLLDGMLIGFMSLPDDAVYFQVQALTYLTKLSIEVNMADLLGKVVKRSHEGDASLPMSDRTTWQTPPQTTGQPQIGMNAFDPEWLGSAKKFILPPGSRGLGGGDGGGQMHELNLDALDGKTTATRPRSSTKGPLDDEGPLASPLSADQVQRTLSLRSHTAPRSPAFGSPMMRSPAHSPAPTGKRLPVGGAPPSKHGLKDFSYLLRPEIYHPLTPLNIPPPFRNPPNPPAVDTPIPELLSQGYFRAAAIAATQTLTGGTVDPTDHDRIFDLLYTRLACLTLIDATTLAAQEVKALGDLHSAFYYHTPPTPQQPAQQQPPQTPGSQPPLPPPQETTTPPTPTHLVPWPLRLLAVRLQALGFGDPRRAVMSYYELAREARARVGAARAAHDHSAAEAWKHRLADLGVRVAGALVEMDDLAGAVGHLGTLGAGERGGGGGGEGGMGMVRVRRALLWLHLGDVDAARACVAEEAVQGGVEERMVAALCDMADGEYDAALGKWAELKELVGDDEMVGVNMAVCLLYVGRMHEGRALLEQLVDTGRTSHTLLFNLSTMYELCTDRSRALKVGLSEKVAAMGDRKEGWEKNNADFKL</sequence>
<gene>
    <name evidence="1" type="ORF">F5144DRAFT_593039</name>
</gene>
<keyword evidence="2" id="KW-1185">Reference proteome</keyword>
<organism evidence="1 2">
    <name type="scientific">Chaetomium tenue</name>
    <dbReference type="NCBI Taxonomy" id="1854479"/>
    <lineage>
        <taxon>Eukaryota</taxon>
        <taxon>Fungi</taxon>
        <taxon>Dikarya</taxon>
        <taxon>Ascomycota</taxon>
        <taxon>Pezizomycotina</taxon>
        <taxon>Sordariomycetes</taxon>
        <taxon>Sordariomycetidae</taxon>
        <taxon>Sordariales</taxon>
        <taxon>Chaetomiaceae</taxon>
        <taxon>Chaetomium</taxon>
    </lineage>
</organism>